<evidence type="ECO:0000313" key="8">
    <source>
        <dbReference type="Proteomes" id="UP000544872"/>
    </source>
</evidence>
<evidence type="ECO:0000256" key="3">
    <source>
        <dbReference type="ARBA" id="ARBA00022692"/>
    </source>
</evidence>
<sequence length="207" mass="21343">MTGLQADVLGAYALSVIAMIIIPGPVALLVTGAGLAGGQRRALRTIAGTNLASLVLIALSALMVQGVLTVNDLAFAALKLAGAAYIAVMGREMLRSRPAPAPDGAGTSPAVGGFRRGFVIAVSNPKDIIFFASFFPQFMTVLPDSLHSLTLLTAVWIVLDFATLLLMAVLVQRLLRPSVQAVTLRLSGAVLLAVAVAGAALTVRDLL</sequence>
<evidence type="ECO:0000256" key="2">
    <source>
        <dbReference type="ARBA" id="ARBA00022475"/>
    </source>
</evidence>
<dbReference type="PANTHER" id="PTHR30086:SF20">
    <property type="entry name" value="ARGININE EXPORTER PROTEIN ARGO-RELATED"/>
    <property type="match status" value="1"/>
</dbReference>
<feature type="transmembrane region" description="Helical" evidence="6">
    <location>
        <begin position="12"/>
        <end position="35"/>
    </location>
</feature>
<proteinExistence type="predicted"/>
<feature type="transmembrane region" description="Helical" evidence="6">
    <location>
        <begin position="47"/>
        <end position="67"/>
    </location>
</feature>
<dbReference type="InterPro" id="IPR001123">
    <property type="entry name" value="LeuE-type"/>
</dbReference>
<keyword evidence="4 6" id="KW-1133">Transmembrane helix</keyword>
<name>A0A7X0DK92_NOVIT</name>
<dbReference type="Pfam" id="PF01810">
    <property type="entry name" value="LysE"/>
    <property type="match status" value="1"/>
</dbReference>
<dbReference type="PANTHER" id="PTHR30086">
    <property type="entry name" value="ARGININE EXPORTER PROTEIN ARGO"/>
    <property type="match status" value="1"/>
</dbReference>
<protein>
    <submittedName>
        <fullName evidence="7">Threonine/homoserine/homoserine lactone efflux protein</fullName>
    </submittedName>
</protein>
<dbReference type="GO" id="GO:0005886">
    <property type="term" value="C:plasma membrane"/>
    <property type="evidence" value="ECO:0007669"/>
    <property type="project" value="UniProtKB-SubCell"/>
</dbReference>
<feature type="transmembrane region" description="Helical" evidence="6">
    <location>
        <begin position="73"/>
        <end position="90"/>
    </location>
</feature>
<dbReference type="RefSeq" id="WP_184259954.1">
    <property type="nucleotide sequence ID" value="NZ_JACIIX010000001.1"/>
</dbReference>
<gene>
    <name evidence="7" type="ORF">FHS48_000094</name>
</gene>
<organism evidence="7 8">
    <name type="scientific">Novispirillum itersonii</name>
    <name type="common">Aquaspirillum itersonii</name>
    <dbReference type="NCBI Taxonomy" id="189"/>
    <lineage>
        <taxon>Bacteria</taxon>
        <taxon>Pseudomonadati</taxon>
        <taxon>Pseudomonadota</taxon>
        <taxon>Alphaproteobacteria</taxon>
        <taxon>Rhodospirillales</taxon>
        <taxon>Novispirillaceae</taxon>
        <taxon>Novispirillum</taxon>
    </lineage>
</organism>
<feature type="transmembrane region" description="Helical" evidence="6">
    <location>
        <begin position="182"/>
        <end position="203"/>
    </location>
</feature>
<evidence type="ECO:0000256" key="4">
    <source>
        <dbReference type="ARBA" id="ARBA00022989"/>
    </source>
</evidence>
<evidence type="ECO:0000256" key="6">
    <source>
        <dbReference type="SAM" id="Phobius"/>
    </source>
</evidence>
<keyword evidence="8" id="KW-1185">Reference proteome</keyword>
<feature type="transmembrane region" description="Helical" evidence="6">
    <location>
        <begin position="149"/>
        <end position="170"/>
    </location>
</feature>
<comment type="subcellular location">
    <subcellularLocation>
        <location evidence="1">Cell membrane</location>
        <topology evidence="1">Multi-pass membrane protein</topology>
    </subcellularLocation>
</comment>
<reference evidence="7 8" key="1">
    <citation type="submission" date="2020-08" db="EMBL/GenBank/DDBJ databases">
        <title>Genomic Encyclopedia of Type Strains, Phase IV (KMG-IV): sequencing the most valuable type-strain genomes for metagenomic binning, comparative biology and taxonomic classification.</title>
        <authorList>
            <person name="Goeker M."/>
        </authorList>
    </citation>
    <scope>NUCLEOTIDE SEQUENCE [LARGE SCALE GENOMIC DNA]</scope>
    <source>
        <strain evidence="7 8">DSM 11590</strain>
    </source>
</reference>
<evidence type="ECO:0000313" key="7">
    <source>
        <dbReference type="EMBL" id="MBB6208713.1"/>
    </source>
</evidence>
<evidence type="ECO:0000256" key="1">
    <source>
        <dbReference type="ARBA" id="ARBA00004651"/>
    </source>
</evidence>
<keyword evidence="5 6" id="KW-0472">Membrane</keyword>
<dbReference type="Proteomes" id="UP000544872">
    <property type="component" value="Unassembled WGS sequence"/>
</dbReference>
<keyword evidence="3 6" id="KW-0812">Transmembrane</keyword>
<comment type="caution">
    <text evidence="7">The sequence shown here is derived from an EMBL/GenBank/DDBJ whole genome shotgun (WGS) entry which is preliminary data.</text>
</comment>
<dbReference type="EMBL" id="JACIIX010000001">
    <property type="protein sequence ID" value="MBB6208713.1"/>
    <property type="molecule type" value="Genomic_DNA"/>
</dbReference>
<dbReference type="AlphaFoldDB" id="A0A7X0DK92"/>
<evidence type="ECO:0000256" key="5">
    <source>
        <dbReference type="ARBA" id="ARBA00023136"/>
    </source>
</evidence>
<dbReference type="GO" id="GO:0015171">
    <property type="term" value="F:amino acid transmembrane transporter activity"/>
    <property type="evidence" value="ECO:0007669"/>
    <property type="project" value="TreeGrafter"/>
</dbReference>
<accession>A0A7X0DK92</accession>
<keyword evidence="2" id="KW-1003">Cell membrane</keyword>